<proteinExistence type="predicted"/>
<gene>
    <name evidence="2" type="ORF">S01H4_29709</name>
</gene>
<dbReference type="EMBL" id="BART01015275">
    <property type="protein sequence ID" value="GAG82379.1"/>
    <property type="molecule type" value="Genomic_DNA"/>
</dbReference>
<accession>X1AJF8</accession>
<reference evidence="2" key="1">
    <citation type="journal article" date="2014" name="Front. Microbiol.">
        <title>High frequency of phylogenetically diverse reductive dehalogenase-homologous genes in deep subseafloor sedimentary metagenomes.</title>
        <authorList>
            <person name="Kawai M."/>
            <person name="Futagami T."/>
            <person name="Toyoda A."/>
            <person name="Takaki Y."/>
            <person name="Nishi S."/>
            <person name="Hori S."/>
            <person name="Arai W."/>
            <person name="Tsubouchi T."/>
            <person name="Morono Y."/>
            <person name="Uchiyama I."/>
            <person name="Ito T."/>
            <person name="Fujiyama A."/>
            <person name="Inagaki F."/>
            <person name="Takami H."/>
        </authorList>
    </citation>
    <scope>NUCLEOTIDE SEQUENCE</scope>
    <source>
        <strain evidence="2">Expedition CK06-06</strain>
    </source>
</reference>
<comment type="caution">
    <text evidence="2">The sequence shown here is derived from an EMBL/GenBank/DDBJ whole genome shotgun (WGS) entry which is preliminary data.</text>
</comment>
<dbReference type="InterPro" id="IPR025110">
    <property type="entry name" value="AMP-bd_C"/>
</dbReference>
<dbReference type="InterPro" id="IPR045851">
    <property type="entry name" value="AMP-bd_C_sf"/>
</dbReference>
<dbReference type="AlphaFoldDB" id="X1AJF8"/>
<feature type="domain" description="AMP-binding enzyme C-terminal" evidence="1">
    <location>
        <begin position="2"/>
        <end position="58"/>
    </location>
</feature>
<dbReference type="Gene3D" id="3.30.300.30">
    <property type="match status" value="1"/>
</dbReference>
<protein>
    <recommendedName>
        <fullName evidence="1">AMP-binding enzyme C-terminal domain-containing protein</fullName>
    </recommendedName>
</protein>
<organism evidence="2">
    <name type="scientific">marine sediment metagenome</name>
    <dbReference type="NCBI Taxonomy" id="412755"/>
    <lineage>
        <taxon>unclassified sequences</taxon>
        <taxon>metagenomes</taxon>
        <taxon>ecological metagenomes</taxon>
    </lineage>
</organism>
<evidence type="ECO:0000313" key="2">
    <source>
        <dbReference type="EMBL" id="GAG82379.1"/>
    </source>
</evidence>
<dbReference type="Pfam" id="PF13193">
    <property type="entry name" value="AMP-binding_C"/>
    <property type="match status" value="1"/>
</dbReference>
<sequence>MGEIPMAIVKFVPNSNKVEDDLIEFLTVEGVDKGKITKWMLPKLVAIVDEIPRTSVGKFNKIAIREDIDKFLEKAKDMRRA</sequence>
<evidence type="ECO:0000259" key="1">
    <source>
        <dbReference type="Pfam" id="PF13193"/>
    </source>
</evidence>
<name>X1AJF8_9ZZZZ</name>
<dbReference type="SUPFAM" id="SSF56801">
    <property type="entry name" value="Acetyl-CoA synthetase-like"/>
    <property type="match status" value="1"/>
</dbReference>